<evidence type="ECO:0008006" key="3">
    <source>
        <dbReference type="Google" id="ProtNLM"/>
    </source>
</evidence>
<comment type="caution">
    <text evidence="1">The sequence shown here is derived from an EMBL/GenBank/DDBJ whole genome shotgun (WGS) entry which is preliminary data.</text>
</comment>
<dbReference type="EMBL" id="JXRP01000009">
    <property type="protein sequence ID" value="KIL49752.1"/>
    <property type="molecule type" value="Genomic_DNA"/>
</dbReference>
<proteinExistence type="predicted"/>
<gene>
    <name evidence="1" type="ORF">KP78_12200</name>
</gene>
<reference evidence="1 2" key="1">
    <citation type="submission" date="2015-01" db="EMBL/GenBank/DDBJ databases">
        <title>Genome sequencing of Jeotgalibacillus soli.</title>
        <authorList>
            <person name="Goh K.M."/>
            <person name="Chan K.-G."/>
            <person name="Yaakop A.S."/>
            <person name="Ee R."/>
            <person name="Gan H.M."/>
            <person name="Chan C.S."/>
        </authorList>
    </citation>
    <scope>NUCLEOTIDE SEQUENCE [LARGE SCALE GENOMIC DNA]</scope>
    <source>
        <strain evidence="1 2">P9</strain>
    </source>
</reference>
<dbReference type="PATRIC" id="fig|889306.3.peg.1227"/>
<name>A0A0C2VLF8_9BACL</name>
<evidence type="ECO:0000313" key="2">
    <source>
        <dbReference type="Proteomes" id="UP000031938"/>
    </source>
</evidence>
<organism evidence="1 2">
    <name type="scientific">Jeotgalibacillus soli</name>
    <dbReference type="NCBI Taxonomy" id="889306"/>
    <lineage>
        <taxon>Bacteria</taxon>
        <taxon>Bacillati</taxon>
        <taxon>Bacillota</taxon>
        <taxon>Bacilli</taxon>
        <taxon>Bacillales</taxon>
        <taxon>Caryophanaceae</taxon>
        <taxon>Jeotgalibacillus</taxon>
    </lineage>
</organism>
<dbReference type="RefSeq" id="WP_041086974.1">
    <property type="nucleotide sequence ID" value="NZ_JXRP01000009.1"/>
</dbReference>
<dbReference type="Proteomes" id="UP000031938">
    <property type="component" value="Unassembled WGS sequence"/>
</dbReference>
<accession>A0A0C2VLF8</accession>
<dbReference type="OrthoDB" id="2860517at2"/>
<keyword evidence="2" id="KW-1185">Reference proteome</keyword>
<evidence type="ECO:0000313" key="1">
    <source>
        <dbReference type="EMBL" id="KIL49752.1"/>
    </source>
</evidence>
<sequence length="154" mass="16782">MLKKILIIGLMLIPLGGCGSGGLPSMFTSGQDQDGQDFVDNDSLEERAHKREEAEERLPYDTNPNITDITAEKGRYTQDKEKVAEVIALHPGYQLNSVSITGEELHATVSRVDDTGVDPSELIQALQNALPRYIVNVEMVGSTPASKQITGHFS</sequence>
<protein>
    <recommendedName>
        <fullName evidence="3">Sporulation protein</fullName>
    </recommendedName>
</protein>
<dbReference type="STRING" id="889306.KP78_12200"/>
<dbReference type="AlphaFoldDB" id="A0A0C2VLF8"/>